<feature type="transmembrane region" description="Helical" evidence="2">
    <location>
        <begin position="16"/>
        <end position="46"/>
    </location>
</feature>
<evidence type="ECO:0000256" key="1">
    <source>
        <dbReference type="SAM" id="MobiDB-lite"/>
    </source>
</evidence>
<feature type="region of interest" description="Disordered" evidence="1">
    <location>
        <begin position="225"/>
        <end position="251"/>
    </location>
</feature>
<organism evidence="3 4">
    <name type="scientific">Aerosticca soli</name>
    <dbReference type="NCBI Taxonomy" id="2010829"/>
    <lineage>
        <taxon>Bacteria</taxon>
        <taxon>Pseudomonadati</taxon>
        <taxon>Pseudomonadota</taxon>
        <taxon>Gammaproteobacteria</taxon>
        <taxon>Lysobacterales</taxon>
        <taxon>Rhodanobacteraceae</taxon>
        <taxon>Aerosticca</taxon>
    </lineage>
</organism>
<evidence type="ECO:0000256" key="2">
    <source>
        <dbReference type="SAM" id="Phobius"/>
    </source>
</evidence>
<dbReference type="EMBL" id="AP018560">
    <property type="protein sequence ID" value="BBD80381.1"/>
    <property type="molecule type" value="Genomic_DNA"/>
</dbReference>
<reference evidence="4" key="1">
    <citation type="submission" date="2018-04" db="EMBL/GenBank/DDBJ databases">
        <authorList>
            <person name="Watanabe M."/>
            <person name="Kojima H."/>
        </authorList>
    </citation>
    <scope>NUCLEOTIDE SEQUENCE [LARGE SCALE GENOMIC DNA]</scope>
    <source>
        <strain evidence="4">Dysh456</strain>
    </source>
</reference>
<accession>A0A2Z6E6Q2</accession>
<gene>
    <name evidence="3" type="ORF">ALSL_1731</name>
</gene>
<evidence type="ECO:0000313" key="4">
    <source>
        <dbReference type="Proteomes" id="UP000270530"/>
    </source>
</evidence>
<evidence type="ECO:0000313" key="3">
    <source>
        <dbReference type="EMBL" id="BBD80381.1"/>
    </source>
</evidence>
<keyword evidence="2" id="KW-0812">Transmembrane</keyword>
<feature type="transmembrane region" description="Helical" evidence="2">
    <location>
        <begin position="82"/>
        <end position="101"/>
    </location>
</feature>
<sequence>MAEAGRPEALDWRQRVLAVALAMVLALLPWWSGVVLLVVLAVALVIADDRALPVTTRLRLALRWGVPGMAFALQRALGGDALAWGVALLVMLTGYGLLALLEHALVRARPRTDAAPAPTWAELARRPVGPPARIVELVPPQWHEESSFADPRGGVVERHGQAFRLADGTRLAGGERGCFSPDGRWFCVALVPRGVLLYDREHGRQHRLRDWQLLGWHAGEPWLTRGEDSPPFALRDALGEHDGTKPPQAPR</sequence>
<dbReference type="KEGG" id="rbd:ALSL_1731"/>
<keyword evidence="4" id="KW-1185">Reference proteome</keyword>
<name>A0A2Z6E6Q2_9GAMM</name>
<proteinExistence type="predicted"/>
<dbReference type="RefSeq" id="WP_231700196.1">
    <property type="nucleotide sequence ID" value="NZ_AP018560.1"/>
</dbReference>
<protein>
    <submittedName>
        <fullName evidence="3">Uncharacterized protein</fullName>
    </submittedName>
</protein>
<keyword evidence="2" id="KW-0472">Membrane</keyword>
<keyword evidence="2" id="KW-1133">Transmembrane helix</keyword>
<dbReference type="Proteomes" id="UP000270530">
    <property type="component" value="Chromosome"/>
</dbReference>
<dbReference type="AlphaFoldDB" id="A0A2Z6E6Q2"/>
<reference evidence="4" key="2">
    <citation type="submission" date="2018-06" db="EMBL/GenBank/DDBJ databases">
        <title>Genome sequence of Rhodanobacteraceae bacterium strain Dysh456.</title>
        <authorList>
            <person name="Fukui M."/>
        </authorList>
    </citation>
    <scope>NUCLEOTIDE SEQUENCE [LARGE SCALE GENOMIC DNA]</scope>
    <source>
        <strain evidence="4">Dysh456</strain>
    </source>
</reference>